<keyword evidence="3" id="KW-1185">Reference proteome</keyword>
<gene>
    <name evidence="2" type="ORF">GUJ93_ZPchr0010g7538</name>
</gene>
<protein>
    <recommendedName>
        <fullName evidence="1">DYW domain-containing protein</fullName>
    </recommendedName>
</protein>
<organism evidence="2 3">
    <name type="scientific">Zizania palustris</name>
    <name type="common">Northern wild rice</name>
    <dbReference type="NCBI Taxonomy" id="103762"/>
    <lineage>
        <taxon>Eukaryota</taxon>
        <taxon>Viridiplantae</taxon>
        <taxon>Streptophyta</taxon>
        <taxon>Embryophyta</taxon>
        <taxon>Tracheophyta</taxon>
        <taxon>Spermatophyta</taxon>
        <taxon>Magnoliopsida</taxon>
        <taxon>Liliopsida</taxon>
        <taxon>Poales</taxon>
        <taxon>Poaceae</taxon>
        <taxon>BOP clade</taxon>
        <taxon>Oryzoideae</taxon>
        <taxon>Oryzeae</taxon>
        <taxon>Zizaniinae</taxon>
        <taxon>Zizania</taxon>
    </lineage>
</organism>
<proteinExistence type="predicted"/>
<accession>A0A8J5SZA0</accession>
<dbReference type="InterPro" id="IPR032867">
    <property type="entry name" value="DYW_dom"/>
</dbReference>
<dbReference type="OrthoDB" id="185373at2759"/>
<sequence>MGYIPRSRLFSVPRFEDLVKEHLLSYHSERLAIAFRLRNTSSGTGLLIIKNLRFCGDRVPGDCHDAIRGMIQGLHTDREIVVRDGKRFHCFKDVACSCGDYW</sequence>
<dbReference type="GO" id="GO:0008270">
    <property type="term" value="F:zinc ion binding"/>
    <property type="evidence" value="ECO:0007669"/>
    <property type="project" value="InterPro"/>
</dbReference>
<dbReference type="Pfam" id="PF14432">
    <property type="entry name" value="DYW_deaminase"/>
    <property type="match status" value="1"/>
</dbReference>
<evidence type="ECO:0000313" key="2">
    <source>
        <dbReference type="EMBL" id="KAG8083953.1"/>
    </source>
</evidence>
<name>A0A8J5SZA0_ZIZPA</name>
<feature type="domain" description="DYW" evidence="1">
    <location>
        <begin position="10"/>
        <end position="102"/>
    </location>
</feature>
<evidence type="ECO:0000259" key="1">
    <source>
        <dbReference type="Pfam" id="PF14432"/>
    </source>
</evidence>
<reference evidence="2" key="2">
    <citation type="submission" date="2021-02" db="EMBL/GenBank/DDBJ databases">
        <authorList>
            <person name="Kimball J.A."/>
            <person name="Haas M.W."/>
            <person name="Macchietto M."/>
            <person name="Kono T."/>
            <person name="Duquette J."/>
            <person name="Shao M."/>
        </authorList>
    </citation>
    <scope>NUCLEOTIDE SEQUENCE</scope>
    <source>
        <tissue evidence="2">Fresh leaf tissue</tissue>
    </source>
</reference>
<dbReference type="AlphaFoldDB" id="A0A8J5SZA0"/>
<dbReference type="Proteomes" id="UP000729402">
    <property type="component" value="Unassembled WGS sequence"/>
</dbReference>
<evidence type="ECO:0000313" key="3">
    <source>
        <dbReference type="Proteomes" id="UP000729402"/>
    </source>
</evidence>
<comment type="caution">
    <text evidence="2">The sequence shown here is derived from an EMBL/GenBank/DDBJ whole genome shotgun (WGS) entry which is preliminary data.</text>
</comment>
<reference evidence="2" key="1">
    <citation type="journal article" date="2021" name="bioRxiv">
        <title>Whole Genome Assembly and Annotation of Northern Wild Rice, Zizania palustris L., Supports a Whole Genome Duplication in the Zizania Genus.</title>
        <authorList>
            <person name="Haas M."/>
            <person name="Kono T."/>
            <person name="Macchietto M."/>
            <person name="Millas R."/>
            <person name="McGilp L."/>
            <person name="Shao M."/>
            <person name="Duquette J."/>
            <person name="Hirsch C.N."/>
            <person name="Kimball J."/>
        </authorList>
    </citation>
    <scope>NUCLEOTIDE SEQUENCE</scope>
    <source>
        <tissue evidence="2">Fresh leaf tissue</tissue>
    </source>
</reference>
<dbReference type="EMBL" id="JAAALK010000082">
    <property type="protein sequence ID" value="KAG8083953.1"/>
    <property type="molecule type" value="Genomic_DNA"/>
</dbReference>